<dbReference type="EMBL" id="KV600801">
    <property type="protein sequence ID" value="OPL20769.1"/>
    <property type="molecule type" value="Genomic_DNA"/>
</dbReference>
<name>A0A3R5TRD8_MYTGA</name>
<dbReference type="AlphaFoldDB" id="A0A3R5TRD8"/>
<evidence type="ECO:0000313" key="1">
    <source>
        <dbReference type="EMBL" id="OPL20769.1"/>
    </source>
</evidence>
<feature type="non-terminal residue" evidence="1">
    <location>
        <position position="71"/>
    </location>
</feature>
<organism evidence="1 2">
    <name type="scientific">Mytilus galloprovincialis</name>
    <name type="common">Mediterranean mussel</name>
    <dbReference type="NCBI Taxonomy" id="29158"/>
    <lineage>
        <taxon>Eukaryota</taxon>
        <taxon>Metazoa</taxon>
        <taxon>Spiralia</taxon>
        <taxon>Lophotrochozoa</taxon>
        <taxon>Mollusca</taxon>
        <taxon>Bivalvia</taxon>
        <taxon>Autobranchia</taxon>
        <taxon>Pteriomorphia</taxon>
        <taxon>Mytilida</taxon>
        <taxon>Mytiloidea</taxon>
        <taxon>Mytilidae</taxon>
        <taxon>Mytilinae</taxon>
        <taxon>Mytilus</taxon>
    </lineage>
</organism>
<evidence type="ECO:0000313" key="2">
    <source>
        <dbReference type="Proteomes" id="UP000266721"/>
    </source>
</evidence>
<keyword evidence="2" id="KW-1185">Reference proteome</keyword>
<dbReference type="Proteomes" id="UP000266721">
    <property type="component" value="Unassembled WGS sequence"/>
</dbReference>
<gene>
    <name evidence="1" type="ORF">AM593_07719</name>
</gene>
<proteinExistence type="predicted"/>
<protein>
    <submittedName>
        <fullName evidence="1">Uncharacterized protein</fullName>
    </submittedName>
</protein>
<sequence length="71" mass="8097">ILLFKINCRPTASAAGLKENIKNTSEPTPEVVIVRVPGYGLQTQKLFGEELNYWKITKDQDRLKFGMKMAR</sequence>
<accession>A0A3R5TRD8</accession>
<reference evidence="1 2" key="1">
    <citation type="journal article" date="2016" name="PLoS ONE">
        <title>A First Insight into the Genome of the Filter-Feeder Mussel Mytilus galloprovincialis.</title>
        <authorList>
            <person name="Murgarella M."/>
            <person name="Puiu D."/>
            <person name="Novoa B."/>
            <person name="Figueras A."/>
            <person name="Posada D."/>
            <person name="Canchaya C."/>
        </authorList>
    </citation>
    <scope>NUCLEOTIDE SEQUENCE [LARGE SCALE GENOMIC DNA]</scope>
    <source>
        <tissue evidence="1">Muscle</tissue>
    </source>
</reference>
<feature type="non-terminal residue" evidence="1">
    <location>
        <position position="1"/>
    </location>
</feature>